<gene>
    <name evidence="2" type="ORF">VKT23_015337</name>
</gene>
<keyword evidence="3" id="KW-1185">Reference proteome</keyword>
<organism evidence="2 3">
    <name type="scientific">Marasmiellus scandens</name>
    <dbReference type="NCBI Taxonomy" id="2682957"/>
    <lineage>
        <taxon>Eukaryota</taxon>
        <taxon>Fungi</taxon>
        <taxon>Dikarya</taxon>
        <taxon>Basidiomycota</taxon>
        <taxon>Agaricomycotina</taxon>
        <taxon>Agaricomycetes</taxon>
        <taxon>Agaricomycetidae</taxon>
        <taxon>Agaricales</taxon>
        <taxon>Marasmiineae</taxon>
        <taxon>Omphalotaceae</taxon>
        <taxon>Marasmiellus</taxon>
    </lineage>
</organism>
<dbReference type="EMBL" id="JBANRG010000051">
    <property type="protein sequence ID" value="KAK7444325.1"/>
    <property type="molecule type" value="Genomic_DNA"/>
</dbReference>
<proteinExistence type="predicted"/>
<protein>
    <submittedName>
        <fullName evidence="2">Uncharacterized protein</fullName>
    </submittedName>
</protein>
<sequence>MGVNNGDNGEVDIPRNFSHPSWANSQDSTSSSFPPTPLSGQQSQCQNYYNNFRTVGVNNGDFGRITLGYSNTNQNGTSQSTEVAQLSSYSRESQNPRPTGHSSPQGLPSNRPQVRALPPPDLGENIRSQVRGQNRTRPGQPTIPDSSGRAVISHGGQSRSQNSNSQSSRRHGQ</sequence>
<evidence type="ECO:0000313" key="3">
    <source>
        <dbReference type="Proteomes" id="UP001498398"/>
    </source>
</evidence>
<feature type="compositionally biased region" description="Low complexity" evidence="1">
    <location>
        <begin position="153"/>
        <end position="167"/>
    </location>
</feature>
<accession>A0ABR1IY99</accession>
<feature type="compositionally biased region" description="Polar residues" evidence="1">
    <location>
        <begin position="126"/>
        <end position="145"/>
    </location>
</feature>
<evidence type="ECO:0000256" key="1">
    <source>
        <dbReference type="SAM" id="MobiDB-lite"/>
    </source>
</evidence>
<dbReference type="Proteomes" id="UP001498398">
    <property type="component" value="Unassembled WGS sequence"/>
</dbReference>
<comment type="caution">
    <text evidence="2">The sequence shown here is derived from an EMBL/GenBank/DDBJ whole genome shotgun (WGS) entry which is preliminary data.</text>
</comment>
<name>A0ABR1IY99_9AGAR</name>
<reference evidence="2 3" key="1">
    <citation type="submission" date="2024-01" db="EMBL/GenBank/DDBJ databases">
        <title>A draft genome for the cacao thread blight pathogen Marasmiellus scandens.</title>
        <authorList>
            <person name="Baruah I.K."/>
            <person name="Leung J."/>
            <person name="Bukari Y."/>
            <person name="Amoako-Attah I."/>
            <person name="Meinhardt L.W."/>
            <person name="Bailey B.A."/>
            <person name="Cohen S.P."/>
        </authorList>
    </citation>
    <scope>NUCLEOTIDE SEQUENCE [LARGE SCALE GENOMIC DNA]</scope>
    <source>
        <strain evidence="2 3">GH-19</strain>
    </source>
</reference>
<feature type="compositionally biased region" description="Polar residues" evidence="1">
    <location>
        <begin position="68"/>
        <end position="112"/>
    </location>
</feature>
<feature type="region of interest" description="Disordered" evidence="1">
    <location>
        <begin position="1"/>
        <end position="44"/>
    </location>
</feature>
<feature type="region of interest" description="Disordered" evidence="1">
    <location>
        <begin position="66"/>
        <end position="173"/>
    </location>
</feature>
<evidence type="ECO:0000313" key="2">
    <source>
        <dbReference type="EMBL" id="KAK7444325.1"/>
    </source>
</evidence>